<dbReference type="RefSeq" id="WP_012397771.1">
    <property type="nucleotide sequence ID" value="NC_010617.1"/>
</dbReference>
<feature type="binding site" evidence="1">
    <location>
        <position position="100"/>
    </location>
    <ligand>
        <name>Mn(2+)</name>
        <dbReference type="ChEBI" id="CHEBI:29035"/>
        <label>2</label>
    </ligand>
</feature>
<dbReference type="HOGENOM" id="CLU_023257_0_1_11"/>
<dbReference type="Pfam" id="PF01546">
    <property type="entry name" value="Peptidase_M20"/>
    <property type="match status" value="1"/>
</dbReference>
<feature type="binding site" evidence="1">
    <location>
        <position position="365"/>
    </location>
    <ligand>
        <name>Mn(2+)</name>
        <dbReference type="ChEBI" id="CHEBI:29035"/>
        <label>2</label>
    </ligand>
</feature>
<evidence type="ECO:0000313" key="4">
    <source>
        <dbReference type="Proteomes" id="UP000008838"/>
    </source>
</evidence>
<dbReference type="EC" id="3.4.-.-" evidence="3"/>
<feature type="domain" description="Peptidase M20 dimerisation" evidence="2">
    <location>
        <begin position="183"/>
        <end position="277"/>
    </location>
</feature>
<proteinExistence type="predicted"/>
<dbReference type="KEGG" id="krh:KRH_06990"/>
<dbReference type="Gene3D" id="3.40.630.10">
    <property type="entry name" value="Zn peptidases"/>
    <property type="match status" value="1"/>
</dbReference>
<keyword evidence="1" id="KW-0464">Manganese</keyword>
<evidence type="ECO:0000256" key="1">
    <source>
        <dbReference type="PIRSR" id="PIRSR005962-1"/>
    </source>
</evidence>
<dbReference type="CDD" id="cd03886">
    <property type="entry name" value="M20_Acy1"/>
    <property type="match status" value="1"/>
</dbReference>
<dbReference type="InterPro" id="IPR036264">
    <property type="entry name" value="Bact_exopeptidase_dim_dom"/>
</dbReference>
<dbReference type="InterPro" id="IPR017439">
    <property type="entry name" value="Amidohydrolase"/>
</dbReference>
<dbReference type="InterPro" id="IPR002933">
    <property type="entry name" value="Peptidase_M20"/>
</dbReference>
<protein>
    <submittedName>
        <fullName evidence="3">M20D family peptidase</fullName>
        <ecNumber evidence="3">3.4.-.-</ecNumber>
    </submittedName>
</protein>
<dbReference type="Gene3D" id="3.30.70.360">
    <property type="match status" value="1"/>
</dbReference>
<dbReference type="NCBIfam" id="TIGR01891">
    <property type="entry name" value="amidohydrolases"/>
    <property type="match status" value="1"/>
</dbReference>
<dbReference type="PANTHER" id="PTHR11014">
    <property type="entry name" value="PEPTIDASE M20 FAMILY MEMBER"/>
    <property type="match status" value="1"/>
</dbReference>
<dbReference type="Pfam" id="PF07687">
    <property type="entry name" value="M20_dimer"/>
    <property type="match status" value="1"/>
</dbReference>
<dbReference type="GO" id="GO:0016787">
    <property type="term" value="F:hydrolase activity"/>
    <property type="evidence" value="ECO:0007669"/>
    <property type="project" value="UniProtKB-KW"/>
</dbReference>
<sequence>MTFLDHAASLQPELVALRRALHAHPEVGNDLPWTQQRIVDALDGLDLEITLGRSVSSVVAVLRGAKPGPTVLLRGDMDGLPVVEQTGLDYASTNGAMHACGHDLHMAGLVGAARLLSARREELAGNVVFMFQPGEEGPGGAKPMIEEGLLEITGEKPLAAYGIHVFPGQRGLFSYRPGTAMAGANYMRVTFHGEGGHGSQPHTAKDPVPALLEFGTALQTMVTRRFSVFDPVVASITQLSAGEALNVIPDRASLGASVRTLSAASDEAFPAAVRELAHGIAAAHGVRAEVDWTVLYPLTRNDDAETAFVAGTLAELVGEDHVRLDANPLMGSEDFSFVLDQVPGCFFFLECSPPDLAQENPGWNHSPTVLFDDAVLGTQAAALAELAWRRLQRD</sequence>
<evidence type="ECO:0000259" key="2">
    <source>
        <dbReference type="Pfam" id="PF07687"/>
    </source>
</evidence>
<reference evidence="3 4" key="1">
    <citation type="journal article" date="2008" name="J. Bacteriol.">
        <title>Complete genome sequence of the soil actinomycete Kocuria rhizophila.</title>
        <authorList>
            <person name="Takarada H."/>
            <person name="Sekine M."/>
            <person name="Kosugi H."/>
            <person name="Matsuo Y."/>
            <person name="Fujisawa T."/>
            <person name="Omata S."/>
            <person name="Kishi E."/>
            <person name="Shimizu A."/>
            <person name="Tsukatani N."/>
            <person name="Tanikawa S."/>
            <person name="Fujita N."/>
            <person name="Harayama S."/>
        </authorList>
    </citation>
    <scope>NUCLEOTIDE SEQUENCE [LARGE SCALE GENOMIC DNA]</scope>
    <source>
        <strain evidence="4">ATCC 9341 / DSM 348 / NBRC 103217 / DC2201</strain>
    </source>
</reference>
<dbReference type="AlphaFoldDB" id="B2GJL7"/>
<dbReference type="GO" id="GO:0046872">
    <property type="term" value="F:metal ion binding"/>
    <property type="evidence" value="ECO:0007669"/>
    <property type="project" value="UniProtKB-KW"/>
</dbReference>
<dbReference type="eggNOG" id="COG1473">
    <property type="taxonomic scope" value="Bacteria"/>
</dbReference>
<dbReference type="STRING" id="378753.KRH_06990"/>
<dbReference type="EMBL" id="AP009152">
    <property type="protein sequence ID" value="BAG29046.1"/>
    <property type="molecule type" value="Genomic_DNA"/>
</dbReference>
<feature type="binding site" evidence="1">
    <location>
        <position position="136"/>
    </location>
    <ligand>
        <name>Mn(2+)</name>
        <dbReference type="ChEBI" id="CHEBI:29035"/>
        <label>2</label>
    </ligand>
</feature>
<keyword evidence="4" id="KW-1185">Reference proteome</keyword>
<gene>
    <name evidence="3" type="ordered locus">KRH_06990</name>
</gene>
<keyword evidence="3" id="KW-0378">Hydrolase</keyword>
<keyword evidence="1" id="KW-0479">Metal-binding</keyword>
<dbReference type="InterPro" id="IPR011650">
    <property type="entry name" value="Peptidase_M20_dimer"/>
</dbReference>
<feature type="binding site" evidence="1">
    <location>
        <position position="164"/>
    </location>
    <ligand>
        <name>Mn(2+)</name>
        <dbReference type="ChEBI" id="CHEBI:29035"/>
        <label>2</label>
    </ligand>
</feature>
<dbReference type="Proteomes" id="UP000008838">
    <property type="component" value="Chromosome"/>
</dbReference>
<organism evidence="3 4">
    <name type="scientific">Kocuria rhizophila (strain ATCC 9341 / DSM 348 / NBRC 103217 / DC2201)</name>
    <dbReference type="NCBI Taxonomy" id="378753"/>
    <lineage>
        <taxon>Bacteria</taxon>
        <taxon>Bacillati</taxon>
        <taxon>Actinomycetota</taxon>
        <taxon>Actinomycetes</taxon>
        <taxon>Micrococcales</taxon>
        <taxon>Micrococcaceae</taxon>
        <taxon>Kocuria</taxon>
    </lineage>
</organism>
<dbReference type="OrthoDB" id="9777385at2"/>
<dbReference type="PIRSF" id="PIRSF005962">
    <property type="entry name" value="Pept_M20D_amidohydro"/>
    <property type="match status" value="1"/>
</dbReference>
<feature type="binding site" evidence="1">
    <location>
        <position position="102"/>
    </location>
    <ligand>
        <name>Mn(2+)</name>
        <dbReference type="ChEBI" id="CHEBI:29035"/>
        <label>2</label>
    </ligand>
</feature>
<accession>B2GJL7</accession>
<comment type="cofactor">
    <cofactor evidence="1">
        <name>Mn(2+)</name>
        <dbReference type="ChEBI" id="CHEBI:29035"/>
    </cofactor>
    <text evidence="1">The Mn(2+) ion enhances activity.</text>
</comment>
<dbReference type="SUPFAM" id="SSF53187">
    <property type="entry name" value="Zn-dependent exopeptidases"/>
    <property type="match status" value="1"/>
</dbReference>
<dbReference type="SUPFAM" id="SSF55031">
    <property type="entry name" value="Bacterial exopeptidase dimerisation domain"/>
    <property type="match status" value="1"/>
</dbReference>
<name>B2GJL7_KOCRD</name>
<dbReference type="PANTHER" id="PTHR11014:SF63">
    <property type="entry name" value="METALLOPEPTIDASE, PUTATIVE (AFU_ORTHOLOGUE AFUA_6G09600)-RELATED"/>
    <property type="match status" value="1"/>
</dbReference>
<evidence type="ECO:0000313" key="3">
    <source>
        <dbReference type="EMBL" id="BAG29046.1"/>
    </source>
</evidence>